<dbReference type="Proteomes" id="UP000290444">
    <property type="component" value="Unassembled WGS sequence"/>
</dbReference>
<evidence type="ECO:0000313" key="2">
    <source>
        <dbReference type="Proteomes" id="UP000290444"/>
    </source>
</evidence>
<comment type="caution">
    <text evidence="1">The sequence shown here is derived from an EMBL/GenBank/DDBJ whole genome shotgun (WGS) entry which is preliminary data.</text>
</comment>
<evidence type="ECO:0000313" key="1">
    <source>
        <dbReference type="EMBL" id="RXT34351.1"/>
    </source>
</evidence>
<gene>
    <name evidence="1" type="ORF">B5V01_35705</name>
</gene>
<sequence>MIDKGLILVVEDEPGIANILDAYLVRDGFRTVRAAAGVPVSHRSHGRPRECHYSPNTTPDATICAVRSVSVPRFTSVGLT</sequence>
<evidence type="ECO:0008006" key="3">
    <source>
        <dbReference type="Google" id="ProtNLM"/>
    </source>
</evidence>
<name>A0A4Q1UIZ0_9HYPH</name>
<dbReference type="EMBL" id="MZXX01000047">
    <property type="protein sequence ID" value="RXT34351.1"/>
    <property type="molecule type" value="Genomic_DNA"/>
</dbReference>
<accession>A0A4Q1UIZ0</accession>
<protein>
    <recommendedName>
        <fullName evidence="3">Response regulatory domain-containing protein</fullName>
    </recommendedName>
</protein>
<reference evidence="1 2" key="1">
    <citation type="submission" date="2017-03" db="EMBL/GenBank/DDBJ databases">
        <authorList>
            <person name="Safronova V.I."/>
            <person name="Sazanova A.L."/>
            <person name="Chirak E.R."/>
        </authorList>
    </citation>
    <scope>NUCLEOTIDE SEQUENCE [LARGE SCALE GENOMIC DNA]</scope>
    <source>
        <strain evidence="1 2">Opo-242</strain>
    </source>
</reference>
<organism evidence="1 2">
    <name type="scientific">Mesorhizobium erdmanii</name>
    <dbReference type="NCBI Taxonomy" id="1777866"/>
    <lineage>
        <taxon>Bacteria</taxon>
        <taxon>Pseudomonadati</taxon>
        <taxon>Pseudomonadota</taxon>
        <taxon>Alphaproteobacteria</taxon>
        <taxon>Hyphomicrobiales</taxon>
        <taxon>Phyllobacteriaceae</taxon>
        <taxon>Mesorhizobium</taxon>
    </lineage>
</organism>
<proteinExistence type="predicted"/>
<dbReference type="AlphaFoldDB" id="A0A4Q1UIZ0"/>